<dbReference type="Pfam" id="PF10335">
    <property type="entry name" value="DUF294_C"/>
    <property type="match status" value="1"/>
</dbReference>
<evidence type="ECO:0000313" key="4">
    <source>
        <dbReference type="Proteomes" id="UP000266482"/>
    </source>
</evidence>
<dbReference type="GO" id="GO:0008773">
    <property type="term" value="F:[protein-PII] uridylyltransferase activity"/>
    <property type="evidence" value="ECO:0007669"/>
    <property type="project" value="InterPro"/>
</dbReference>
<dbReference type="InterPro" id="IPR018821">
    <property type="entry name" value="DUF294_put_nucleoTrafse_sb-bd"/>
</dbReference>
<gene>
    <name evidence="3" type="ORF">D3P08_07430</name>
</gene>
<evidence type="ECO:0008006" key="5">
    <source>
        <dbReference type="Google" id="ProtNLM"/>
    </source>
</evidence>
<dbReference type="OrthoDB" id="9810963at2"/>
<dbReference type="InterPro" id="IPR005105">
    <property type="entry name" value="GlnD_Uridyltrans_N"/>
</dbReference>
<sequence length="356" mass="40187">MSDPTRSQIAKKIASADQVDVLRSLRDQMHEQMKALLPARPVEQLNEQLNELHDAIISKAVALSEAEMARSGKGSPPVPYAYVLFGSGGRKEQTLSSDQDSGVVYADPEGGNQEEIALYFQQLCKLIVKHLIEIGYPPCEGNVLSDNPDWCLSLSGWGQKLEGWFREPAWESVRYLLIIADGRRVYGDERLVDALKDMFYTDTLSHPVIIKRMIENTMRHKVLVGIFGQLLKERYGEDAGSLDIKYGAYIPMVNSIRMLAIQSDIRATSTLERIRRLVEAGKLSAEDGKAYEQAFRFILRLRLMTTELAEDGVYANNGKLHSSKLTKEMTDELKSSLKQGKRLQRFVYRQAVGRLM</sequence>
<dbReference type="SUPFAM" id="SSF81301">
    <property type="entry name" value="Nucleotidyltransferase"/>
    <property type="match status" value="1"/>
</dbReference>
<dbReference type="Pfam" id="PF03445">
    <property type="entry name" value="DUF294"/>
    <property type="match status" value="1"/>
</dbReference>
<evidence type="ECO:0000313" key="3">
    <source>
        <dbReference type="EMBL" id="RIX54074.1"/>
    </source>
</evidence>
<name>A0A3A1V0M0_9BACL</name>
<dbReference type="RefSeq" id="WP_119598865.1">
    <property type="nucleotide sequence ID" value="NZ_QXQA01000003.1"/>
</dbReference>
<keyword evidence="4" id="KW-1185">Reference proteome</keyword>
<evidence type="ECO:0000259" key="1">
    <source>
        <dbReference type="Pfam" id="PF03445"/>
    </source>
</evidence>
<dbReference type="Proteomes" id="UP000266482">
    <property type="component" value="Unassembled WGS sequence"/>
</dbReference>
<feature type="domain" description="Protein-PII uridylyltransferase N-terminal" evidence="1">
    <location>
        <begin position="39"/>
        <end position="169"/>
    </location>
</feature>
<feature type="domain" description="DUF294" evidence="2">
    <location>
        <begin position="209"/>
        <end position="350"/>
    </location>
</feature>
<organism evidence="3 4">
    <name type="scientific">Paenibacillus nanensis</name>
    <dbReference type="NCBI Taxonomy" id="393251"/>
    <lineage>
        <taxon>Bacteria</taxon>
        <taxon>Bacillati</taxon>
        <taxon>Bacillota</taxon>
        <taxon>Bacilli</taxon>
        <taxon>Bacillales</taxon>
        <taxon>Paenibacillaceae</taxon>
        <taxon>Paenibacillus</taxon>
    </lineage>
</organism>
<dbReference type="EMBL" id="QXQA01000003">
    <property type="protein sequence ID" value="RIX54074.1"/>
    <property type="molecule type" value="Genomic_DNA"/>
</dbReference>
<proteinExistence type="predicted"/>
<dbReference type="CDD" id="cd05401">
    <property type="entry name" value="NT_GlnE_GlnD_like"/>
    <property type="match status" value="1"/>
</dbReference>
<protein>
    <recommendedName>
        <fullName evidence="5">CBS domain-containing protein</fullName>
    </recommendedName>
</protein>
<dbReference type="InterPro" id="IPR043519">
    <property type="entry name" value="NT_sf"/>
</dbReference>
<evidence type="ECO:0000259" key="2">
    <source>
        <dbReference type="Pfam" id="PF10335"/>
    </source>
</evidence>
<dbReference type="Gene3D" id="3.30.460.10">
    <property type="entry name" value="Beta Polymerase, domain 2"/>
    <property type="match status" value="1"/>
</dbReference>
<dbReference type="AlphaFoldDB" id="A0A3A1V0M0"/>
<comment type="caution">
    <text evidence="3">The sequence shown here is derived from an EMBL/GenBank/DDBJ whole genome shotgun (WGS) entry which is preliminary data.</text>
</comment>
<reference evidence="3 4" key="1">
    <citation type="submission" date="2018-09" db="EMBL/GenBank/DDBJ databases">
        <title>Paenibacillus aracenensis nov. sp. isolated from a cave in southern Spain.</title>
        <authorList>
            <person name="Jurado V."/>
            <person name="Gutierrez-Patricio S."/>
            <person name="Gonzalez-Pimentel J.L."/>
            <person name="Miller A.Z."/>
            <person name="Laiz L."/>
            <person name="Saiz-Jimenez C."/>
        </authorList>
    </citation>
    <scope>NUCLEOTIDE SEQUENCE [LARGE SCALE GENOMIC DNA]</scope>
    <source>
        <strain evidence="3 4">DSM 22867</strain>
    </source>
</reference>
<accession>A0A3A1V0M0</accession>